<dbReference type="VEuPathDB" id="FungiDB:SPBR_01033"/>
<name>A0A0C2ISF7_9PEZI</name>
<dbReference type="InterPro" id="IPR027911">
    <property type="entry name" value="DUF4604"/>
</dbReference>
<evidence type="ECO:0000259" key="2">
    <source>
        <dbReference type="Pfam" id="PF15377"/>
    </source>
</evidence>
<dbReference type="RefSeq" id="XP_040617795.1">
    <property type="nucleotide sequence ID" value="XM_040759352.1"/>
</dbReference>
<feature type="compositionally biased region" description="Basic and acidic residues" evidence="1">
    <location>
        <begin position="146"/>
        <end position="167"/>
    </location>
</feature>
<reference evidence="3 4" key="1">
    <citation type="journal article" date="2014" name="BMC Genomics">
        <title>Comparative genomics of the major fungal agents of human and animal Sporotrichosis: Sporothrix schenckii and Sporothrix brasiliensis.</title>
        <authorList>
            <person name="Teixeira M.M."/>
            <person name="de Almeida L.G."/>
            <person name="Kubitschek-Barreira P."/>
            <person name="Alves F.L."/>
            <person name="Kioshima E.S."/>
            <person name="Abadio A.K."/>
            <person name="Fernandes L."/>
            <person name="Derengowski L.S."/>
            <person name="Ferreira K.S."/>
            <person name="Souza R.C."/>
            <person name="Ruiz J.C."/>
            <person name="de Andrade N.C."/>
            <person name="Paes H.C."/>
            <person name="Nicola A.M."/>
            <person name="Albuquerque P."/>
            <person name="Gerber A.L."/>
            <person name="Martins V.P."/>
            <person name="Peconick L.D."/>
            <person name="Neto A.V."/>
            <person name="Chaucanez C.B."/>
            <person name="Silva P.A."/>
            <person name="Cunha O.L."/>
            <person name="de Oliveira F.F."/>
            <person name="dos Santos T.C."/>
            <person name="Barros A.L."/>
            <person name="Soares M.A."/>
            <person name="de Oliveira L.M."/>
            <person name="Marini M.M."/>
            <person name="Villalobos-Duno H."/>
            <person name="Cunha M.M."/>
            <person name="de Hoog S."/>
            <person name="da Silveira J.F."/>
            <person name="Henrissat B."/>
            <person name="Nino-Vega G.A."/>
            <person name="Cisalpino P.S."/>
            <person name="Mora-Montes H.M."/>
            <person name="Almeida S.R."/>
            <person name="Stajich J.E."/>
            <person name="Lopes-Bezerra L.M."/>
            <person name="Vasconcelos A.T."/>
            <person name="Felipe M.S."/>
        </authorList>
    </citation>
    <scope>NUCLEOTIDE SEQUENCE [LARGE SCALE GENOMIC DNA]</scope>
    <source>
        <strain evidence="3 4">5110</strain>
    </source>
</reference>
<feature type="region of interest" description="Disordered" evidence="1">
    <location>
        <begin position="79"/>
        <end position="200"/>
    </location>
</feature>
<dbReference type="GeneID" id="63674273"/>
<evidence type="ECO:0000313" key="4">
    <source>
        <dbReference type="Proteomes" id="UP000031575"/>
    </source>
</evidence>
<dbReference type="Pfam" id="PF15377">
    <property type="entry name" value="DUF4604"/>
    <property type="match status" value="1"/>
</dbReference>
<feature type="region of interest" description="Disordered" evidence="1">
    <location>
        <begin position="42"/>
        <end position="62"/>
    </location>
</feature>
<dbReference type="EMBL" id="AWTV01000008">
    <property type="protein sequence ID" value="KIH89785.1"/>
    <property type="molecule type" value="Genomic_DNA"/>
</dbReference>
<accession>A0A0C2ISF7</accession>
<gene>
    <name evidence="3" type="ORF">SPBR_01033</name>
</gene>
<keyword evidence="4" id="KW-1185">Reference proteome</keyword>
<feature type="compositionally biased region" description="Basic and acidic residues" evidence="1">
    <location>
        <begin position="83"/>
        <end position="99"/>
    </location>
</feature>
<protein>
    <recommendedName>
        <fullName evidence="2">DUF4604 domain-containing protein</fullName>
    </recommendedName>
</protein>
<organism evidence="3 4">
    <name type="scientific">Sporothrix brasiliensis 5110</name>
    <dbReference type="NCBI Taxonomy" id="1398154"/>
    <lineage>
        <taxon>Eukaryota</taxon>
        <taxon>Fungi</taxon>
        <taxon>Dikarya</taxon>
        <taxon>Ascomycota</taxon>
        <taxon>Pezizomycotina</taxon>
        <taxon>Sordariomycetes</taxon>
        <taxon>Sordariomycetidae</taxon>
        <taxon>Ophiostomatales</taxon>
        <taxon>Ophiostomataceae</taxon>
        <taxon>Sporothrix</taxon>
    </lineage>
</organism>
<evidence type="ECO:0000256" key="1">
    <source>
        <dbReference type="SAM" id="MobiDB-lite"/>
    </source>
</evidence>
<dbReference type="Proteomes" id="UP000031575">
    <property type="component" value="Unassembled WGS sequence"/>
</dbReference>
<sequence>MGKFNANSLSYSQNLPAFLAKLQGQYKDDRNGQRADPILATQRRAAKKRSASEEAEDAPLILDDNGNVMAGVTVDTDGIATMDNKDKHDEAGTTKRYEKTSTSVDGVVGIGAGKKKRLGRVIGGESDGDSDNSNSTDRRKRKRRFRDNDDKSDDGKARAKVSEDGGAMKKATSQGSERDNVKKKKKARKIQLSFEDEDEG</sequence>
<dbReference type="OrthoDB" id="5388322at2759"/>
<feature type="domain" description="DUF4604" evidence="2">
    <location>
        <begin position="7"/>
        <end position="198"/>
    </location>
</feature>
<dbReference type="AlphaFoldDB" id="A0A0C2ISF7"/>
<dbReference type="HOGENOM" id="CLU_096170_0_0_1"/>
<comment type="caution">
    <text evidence="3">The sequence shown here is derived from an EMBL/GenBank/DDBJ whole genome shotgun (WGS) entry which is preliminary data.</text>
</comment>
<evidence type="ECO:0000313" key="3">
    <source>
        <dbReference type="EMBL" id="KIH89785.1"/>
    </source>
</evidence>
<proteinExistence type="predicted"/>